<keyword evidence="1" id="KW-0472">Membrane</keyword>
<sequence length="643" mass="72698">MENTYRISKMLIIIGIANVLNAFIAGCIQAEKSYHSENYVNTHWITIITLFAGIASSICPSFAFLSTSFILATIVNIFALAICSAAVIADTLNLITIFEDFSTLTNNAFLTKIQVYGMLSYSLIDLILSVISVAFLIQIMLVCHRNFLDAQIERRSVLISVIGCALIATSTCKLFAWIFELYFLRTVGNIIRYTFIHYTIDEPLWIALNTAIGIFCILRVPAISLTRIITLCFSSLSIYPTITYLWIDYRWFTSAVIAKVAFVKWTPDWLSLINLCAGIIQILLLSVLTLTTISSFRKPLQMNFSPQFKRFLFISGITAGITTITIFAFDILSIRLEAFYKIFHGNQQKTPFLTAFSAVLLFLASTKEINFLVFPSLLCTLLFCIQSTTFLLISYLYLSWNGYYANEICEIFYRSSAWCTNYLTVSGAISHFLEALLYLFVFIACCTMVNIILKIMQISPCHATSNHSSKSPTTVKLEKSIEIIGLMLLIGGAVVFATTLYELTWNSSRHPSIVLLTSLYHISLTVTLLIFPLYQIMISHSLHANSLHCITLLMVSAIRFADILTQLDYRNTGEVTTLSWRIHNAIEVFTLGAYFATIVFCLRIHDQSNDNAIPYMPPQPFIEFRNPLSTEQQDSDQHYPHTF</sequence>
<dbReference type="WBParaSite" id="TCLT_0000590101-mRNA-1">
    <property type="protein sequence ID" value="TCLT_0000590101-mRNA-1"/>
    <property type="gene ID" value="TCLT_0000590101"/>
</dbReference>
<feature type="transmembrane region" description="Helical" evidence="1">
    <location>
        <begin position="118"/>
        <end position="144"/>
    </location>
</feature>
<evidence type="ECO:0000313" key="3">
    <source>
        <dbReference type="Proteomes" id="UP000276776"/>
    </source>
</evidence>
<feature type="transmembrane region" description="Helical" evidence="1">
    <location>
        <begin position="585"/>
        <end position="604"/>
    </location>
</feature>
<dbReference type="OrthoDB" id="5851048at2759"/>
<feature type="transmembrane region" description="Helical" evidence="1">
    <location>
        <begin position="228"/>
        <end position="247"/>
    </location>
</feature>
<protein>
    <submittedName>
        <fullName evidence="4">Piezo_RRas_bdg domain-containing protein</fullName>
    </submittedName>
</protein>
<dbReference type="Proteomes" id="UP000276776">
    <property type="component" value="Unassembled WGS sequence"/>
</dbReference>
<keyword evidence="1" id="KW-0812">Transmembrane</keyword>
<feature type="transmembrane region" description="Helical" evidence="1">
    <location>
        <begin position="77"/>
        <end position="98"/>
    </location>
</feature>
<feature type="transmembrane region" description="Helical" evidence="1">
    <location>
        <begin position="311"/>
        <end position="329"/>
    </location>
</feature>
<feature type="transmembrane region" description="Helical" evidence="1">
    <location>
        <begin position="12"/>
        <end position="31"/>
    </location>
</feature>
<feature type="transmembrane region" description="Helical" evidence="1">
    <location>
        <begin position="204"/>
        <end position="221"/>
    </location>
</feature>
<feature type="transmembrane region" description="Helical" evidence="1">
    <location>
        <begin position="372"/>
        <end position="398"/>
    </location>
</feature>
<feature type="transmembrane region" description="Helical" evidence="1">
    <location>
        <begin position="156"/>
        <end position="184"/>
    </location>
</feature>
<feature type="transmembrane region" description="Helical" evidence="1">
    <location>
        <begin position="269"/>
        <end position="290"/>
    </location>
</feature>
<feature type="transmembrane region" description="Helical" evidence="1">
    <location>
        <begin position="513"/>
        <end position="534"/>
    </location>
</feature>
<proteinExistence type="predicted"/>
<feature type="transmembrane region" description="Helical" evidence="1">
    <location>
        <begin position="483"/>
        <end position="501"/>
    </location>
</feature>
<keyword evidence="3" id="KW-1185">Reference proteome</keyword>
<feature type="transmembrane region" description="Helical" evidence="1">
    <location>
        <begin position="349"/>
        <end position="365"/>
    </location>
</feature>
<dbReference type="PROSITE" id="PS51257">
    <property type="entry name" value="PROKAR_LIPOPROTEIN"/>
    <property type="match status" value="1"/>
</dbReference>
<reference evidence="2 3" key="2">
    <citation type="submission" date="2018-11" db="EMBL/GenBank/DDBJ databases">
        <authorList>
            <consortium name="Pathogen Informatics"/>
        </authorList>
    </citation>
    <scope>NUCLEOTIDE SEQUENCE [LARGE SCALE GENOMIC DNA]</scope>
</reference>
<dbReference type="AlphaFoldDB" id="A0A0N5CZI1"/>
<gene>
    <name evidence="2" type="ORF">TCLT_LOCUS5890</name>
</gene>
<keyword evidence="1" id="KW-1133">Transmembrane helix</keyword>
<dbReference type="EMBL" id="UYYF01004371">
    <property type="protein sequence ID" value="VDN03183.1"/>
    <property type="molecule type" value="Genomic_DNA"/>
</dbReference>
<organism evidence="4">
    <name type="scientific">Thelazia callipaeda</name>
    <name type="common">Oriental eyeworm</name>
    <name type="synonym">Parasitic nematode</name>
    <dbReference type="NCBI Taxonomy" id="103827"/>
    <lineage>
        <taxon>Eukaryota</taxon>
        <taxon>Metazoa</taxon>
        <taxon>Ecdysozoa</taxon>
        <taxon>Nematoda</taxon>
        <taxon>Chromadorea</taxon>
        <taxon>Rhabditida</taxon>
        <taxon>Spirurina</taxon>
        <taxon>Spiruromorpha</taxon>
        <taxon>Thelazioidea</taxon>
        <taxon>Thelaziidae</taxon>
        <taxon>Thelazia</taxon>
    </lineage>
</organism>
<accession>A0A0N5CZI1</accession>
<reference evidence="4" key="1">
    <citation type="submission" date="2016-04" db="UniProtKB">
        <authorList>
            <consortium name="WormBaseParasite"/>
        </authorList>
    </citation>
    <scope>IDENTIFICATION</scope>
</reference>
<evidence type="ECO:0000313" key="2">
    <source>
        <dbReference type="EMBL" id="VDN03183.1"/>
    </source>
</evidence>
<name>A0A0N5CZI1_THECL</name>
<dbReference type="OMA" id="INATYLH"/>
<evidence type="ECO:0000313" key="4">
    <source>
        <dbReference type="WBParaSite" id="TCLT_0000590101-mRNA-1"/>
    </source>
</evidence>
<evidence type="ECO:0000256" key="1">
    <source>
        <dbReference type="SAM" id="Phobius"/>
    </source>
</evidence>
<feature type="transmembrane region" description="Helical" evidence="1">
    <location>
        <begin position="43"/>
        <end position="65"/>
    </location>
</feature>
<feature type="transmembrane region" description="Helical" evidence="1">
    <location>
        <begin position="435"/>
        <end position="453"/>
    </location>
</feature>
<feature type="transmembrane region" description="Helical" evidence="1">
    <location>
        <begin position="546"/>
        <end position="565"/>
    </location>
</feature>